<dbReference type="InterPro" id="IPR050469">
    <property type="entry name" value="Diguanylate_Cyclase"/>
</dbReference>
<evidence type="ECO:0000259" key="4">
    <source>
        <dbReference type="PROSITE" id="PS50887"/>
    </source>
</evidence>
<proteinExistence type="predicted"/>
<feature type="transmembrane region" description="Helical" evidence="3">
    <location>
        <begin position="39"/>
        <end position="59"/>
    </location>
</feature>
<dbReference type="SMART" id="SM00267">
    <property type="entry name" value="GGDEF"/>
    <property type="match status" value="1"/>
</dbReference>
<dbReference type="InterPro" id="IPR000160">
    <property type="entry name" value="GGDEF_dom"/>
</dbReference>
<dbReference type="InterPro" id="IPR048435">
    <property type="entry name" value="MASE6"/>
</dbReference>
<dbReference type="PANTHER" id="PTHR45138:SF9">
    <property type="entry name" value="DIGUANYLATE CYCLASE DGCM-RELATED"/>
    <property type="match status" value="1"/>
</dbReference>
<reference evidence="5 6" key="1">
    <citation type="submission" date="2018-11" db="EMBL/GenBank/DDBJ databases">
        <authorList>
            <person name="Jang G.I."/>
            <person name="Hwang C.Y."/>
        </authorList>
    </citation>
    <scope>NUCLEOTIDE SEQUENCE [LARGE SCALE GENOMIC DNA]</scope>
    <source>
        <strain evidence="5 6">SSM26</strain>
    </source>
</reference>
<dbReference type="RefSeq" id="WP_123888337.1">
    <property type="nucleotide sequence ID" value="NZ_JBPYCX010000001.1"/>
</dbReference>
<comment type="caution">
    <text evidence="5">The sequence shown here is derived from an EMBL/GenBank/DDBJ whole genome shotgun (WGS) entry which is preliminary data.</text>
</comment>
<feature type="transmembrane region" description="Helical" evidence="3">
    <location>
        <begin position="15"/>
        <end position="33"/>
    </location>
</feature>
<dbReference type="EC" id="2.7.7.65" evidence="1"/>
<dbReference type="PANTHER" id="PTHR45138">
    <property type="entry name" value="REGULATORY COMPONENTS OF SENSORY TRANSDUCTION SYSTEM"/>
    <property type="match status" value="1"/>
</dbReference>
<feature type="domain" description="GGDEF" evidence="4">
    <location>
        <begin position="207"/>
        <end position="340"/>
    </location>
</feature>
<evidence type="ECO:0000256" key="3">
    <source>
        <dbReference type="SAM" id="Phobius"/>
    </source>
</evidence>
<evidence type="ECO:0000313" key="5">
    <source>
        <dbReference type="EMBL" id="ROZ87430.1"/>
    </source>
</evidence>
<accession>A0ABX9XKW8</accession>
<keyword evidence="3" id="KW-0812">Transmembrane</keyword>
<dbReference type="Pfam" id="PF00990">
    <property type="entry name" value="GGDEF"/>
    <property type="match status" value="1"/>
</dbReference>
<keyword evidence="3" id="KW-0472">Membrane</keyword>
<dbReference type="Pfam" id="PF20966">
    <property type="entry name" value="MASE6"/>
    <property type="match status" value="1"/>
</dbReference>
<organism evidence="5 6">
    <name type="scientific">Pseudomonas neustonica</name>
    <dbReference type="NCBI Taxonomy" id="2487346"/>
    <lineage>
        <taxon>Bacteria</taxon>
        <taxon>Pseudomonadati</taxon>
        <taxon>Pseudomonadota</taxon>
        <taxon>Gammaproteobacteria</taxon>
        <taxon>Pseudomonadales</taxon>
        <taxon>Pseudomonadaceae</taxon>
        <taxon>Pseudomonas</taxon>
    </lineage>
</organism>
<feature type="transmembrane region" description="Helical" evidence="3">
    <location>
        <begin position="66"/>
        <end position="86"/>
    </location>
</feature>
<keyword evidence="6" id="KW-1185">Reference proteome</keyword>
<dbReference type="PROSITE" id="PS50887">
    <property type="entry name" value="GGDEF"/>
    <property type="match status" value="1"/>
</dbReference>
<feature type="transmembrane region" description="Helical" evidence="3">
    <location>
        <begin position="140"/>
        <end position="162"/>
    </location>
</feature>
<evidence type="ECO:0000313" key="6">
    <source>
        <dbReference type="Proteomes" id="UP000275199"/>
    </source>
</evidence>
<comment type="catalytic activity">
    <reaction evidence="2">
        <text>2 GTP = 3',3'-c-di-GMP + 2 diphosphate</text>
        <dbReference type="Rhea" id="RHEA:24898"/>
        <dbReference type="ChEBI" id="CHEBI:33019"/>
        <dbReference type="ChEBI" id="CHEBI:37565"/>
        <dbReference type="ChEBI" id="CHEBI:58805"/>
        <dbReference type="EC" id="2.7.7.65"/>
    </reaction>
</comment>
<dbReference type="Gene3D" id="3.30.70.270">
    <property type="match status" value="1"/>
</dbReference>
<dbReference type="InterPro" id="IPR043128">
    <property type="entry name" value="Rev_trsase/Diguanyl_cyclase"/>
</dbReference>
<evidence type="ECO:0000256" key="2">
    <source>
        <dbReference type="ARBA" id="ARBA00034247"/>
    </source>
</evidence>
<dbReference type="SUPFAM" id="SSF55073">
    <property type="entry name" value="Nucleotide cyclase"/>
    <property type="match status" value="1"/>
</dbReference>
<protein>
    <recommendedName>
        <fullName evidence="1">diguanylate cyclase</fullName>
        <ecNumber evidence="1">2.7.7.65</ecNumber>
    </recommendedName>
</protein>
<feature type="transmembrane region" description="Helical" evidence="3">
    <location>
        <begin position="92"/>
        <end position="109"/>
    </location>
</feature>
<dbReference type="InterPro" id="IPR029787">
    <property type="entry name" value="Nucleotide_cyclase"/>
</dbReference>
<gene>
    <name evidence="5" type="ORF">EF096_04025</name>
</gene>
<dbReference type="Proteomes" id="UP000275199">
    <property type="component" value="Unassembled WGS sequence"/>
</dbReference>
<name>A0ABX9XKW8_9PSED</name>
<feature type="transmembrane region" description="Helical" evidence="3">
    <location>
        <begin position="116"/>
        <end position="134"/>
    </location>
</feature>
<dbReference type="EMBL" id="RKKU01000003">
    <property type="protein sequence ID" value="ROZ87430.1"/>
    <property type="molecule type" value="Genomic_DNA"/>
</dbReference>
<sequence>MAEQLEQDQSHRRSVLRALLWLTLLFGFTFAGLNIYRGLYLLAAIEVAYALFSFSLLPIIPKTKHLDAWTIAFLVPFFCIMVFALVLPNTSFTVFAWIQTIPIISYLLLGQRGGLWMSCIFISAAIVAFNVRYITGENAMNALIVTNLAFSSLAVMLFSHIYERSRTRNEARLIELAGTDSLTGIANRMRMGEEFTRLRSQAERSAMALSLVVLDVDKFKHVNDQYGHETGDRALQHIAGKLSERLRGSDMVCRLGGEEFALLLLGADHQQAAKLADHLRQQVFATPLKLNGTELQISFSGGVATLSDDGDDLSTLLKVADQRMYEAKSSGRNRIVSAHNPVPESLVSS</sequence>
<keyword evidence="3" id="KW-1133">Transmembrane helix</keyword>
<evidence type="ECO:0000256" key="1">
    <source>
        <dbReference type="ARBA" id="ARBA00012528"/>
    </source>
</evidence>
<dbReference type="NCBIfam" id="TIGR00254">
    <property type="entry name" value="GGDEF"/>
    <property type="match status" value="1"/>
</dbReference>
<dbReference type="CDD" id="cd01949">
    <property type="entry name" value="GGDEF"/>
    <property type="match status" value="1"/>
</dbReference>